<feature type="domain" description="PpiC" evidence="8">
    <location>
        <begin position="194"/>
        <end position="294"/>
    </location>
</feature>
<feature type="signal peptide" evidence="7">
    <location>
        <begin position="1"/>
        <end position="24"/>
    </location>
</feature>
<keyword evidence="10" id="KW-1185">Reference proteome</keyword>
<dbReference type="AlphaFoldDB" id="A0A6P1BWF9"/>
<evidence type="ECO:0000313" key="10">
    <source>
        <dbReference type="Proteomes" id="UP000468531"/>
    </source>
</evidence>
<feature type="chain" id="PRO_5026922467" description="Parvulin-like PPIase" evidence="7">
    <location>
        <begin position="25"/>
        <end position="352"/>
    </location>
</feature>
<dbReference type="Pfam" id="PF13145">
    <property type="entry name" value="Rotamase_2"/>
    <property type="match status" value="1"/>
</dbReference>
<dbReference type="InterPro" id="IPR050245">
    <property type="entry name" value="PrsA_foldase"/>
</dbReference>
<dbReference type="EMBL" id="VKHP01000430">
    <property type="protein sequence ID" value="NEV02766.1"/>
    <property type="molecule type" value="Genomic_DNA"/>
</dbReference>
<dbReference type="Gene3D" id="3.10.50.40">
    <property type="match status" value="1"/>
</dbReference>
<evidence type="ECO:0000256" key="7">
    <source>
        <dbReference type="SAM" id="SignalP"/>
    </source>
</evidence>
<dbReference type="PROSITE" id="PS50198">
    <property type="entry name" value="PPIC_PPIASE_2"/>
    <property type="match status" value="1"/>
</dbReference>
<evidence type="ECO:0000313" key="9">
    <source>
        <dbReference type="EMBL" id="NEV02766.1"/>
    </source>
</evidence>
<comment type="similarity">
    <text evidence="1">Belongs to the PpiC/parvulin rotamase family.</text>
</comment>
<dbReference type="Proteomes" id="UP000468531">
    <property type="component" value="Unassembled WGS sequence"/>
</dbReference>
<evidence type="ECO:0000256" key="2">
    <source>
        <dbReference type="ARBA" id="ARBA00018370"/>
    </source>
</evidence>
<keyword evidence="5 9" id="KW-0413">Isomerase</keyword>
<reference evidence="9 10" key="1">
    <citation type="journal article" date="2020" name="Arch. Microbiol.">
        <title>Bradyrhizobium uaiense sp. nov., a new highly efficient cowpea symbiont.</title>
        <authorList>
            <person name="Cabral Michel D."/>
            <person name="Azarias Guimaraes A."/>
            <person name="Martins da Costa E."/>
            <person name="Soares de Carvalho T."/>
            <person name="Balsanelli E."/>
            <person name="Willems A."/>
            <person name="Maltempi de Souza E."/>
            <person name="de Souza Moreira F.M."/>
        </authorList>
    </citation>
    <scope>NUCLEOTIDE SEQUENCE [LARGE SCALE GENOMIC DNA]</scope>
    <source>
        <strain evidence="9 10">UFLA 03-164</strain>
    </source>
</reference>
<evidence type="ECO:0000256" key="6">
    <source>
        <dbReference type="SAM" id="MobiDB-lite"/>
    </source>
</evidence>
<evidence type="ECO:0000256" key="5">
    <source>
        <dbReference type="PROSITE-ProRule" id="PRU00278"/>
    </source>
</evidence>
<evidence type="ECO:0000256" key="3">
    <source>
        <dbReference type="ARBA" id="ARBA00030642"/>
    </source>
</evidence>
<accession>A0A6P1BWF9</accession>
<dbReference type="InterPro" id="IPR027304">
    <property type="entry name" value="Trigger_fact/SurA_dom_sf"/>
</dbReference>
<dbReference type="InterPro" id="IPR046357">
    <property type="entry name" value="PPIase_dom_sf"/>
</dbReference>
<dbReference type="RefSeq" id="WP_163163153.1">
    <property type="nucleotide sequence ID" value="NZ_VKHP01000430.1"/>
</dbReference>
<dbReference type="PANTHER" id="PTHR47245:SF3">
    <property type="entry name" value="PEPTIDYL-PROLYL CIS-TRANS ISOMERASE, PPIC-TYPE-RELATED"/>
    <property type="match status" value="1"/>
</dbReference>
<protein>
    <recommendedName>
        <fullName evidence="2">Parvulin-like PPIase</fullName>
    </recommendedName>
    <alternativeName>
        <fullName evidence="3">Peptidyl-prolyl cis-trans isomerase plp</fullName>
    </alternativeName>
    <alternativeName>
        <fullName evidence="4">Rotamase plp</fullName>
    </alternativeName>
</protein>
<feature type="region of interest" description="Disordered" evidence="6">
    <location>
        <begin position="38"/>
        <end position="75"/>
    </location>
</feature>
<dbReference type="GO" id="GO:0003755">
    <property type="term" value="F:peptidyl-prolyl cis-trans isomerase activity"/>
    <property type="evidence" value="ECO:0007669"/>
    <property type="project" value="UniProtKB-KW"/>
</dbReference>
<evidence type="ECO:0000256" key="4">
    <source>
        <dbReference type="ARBA" id="ARBA00031484"/>
    </source>
</evidence>
<keyword evidence="7" id="KW-0732">Signal</keyword>
<proteinExistence type="inferred from homology"/>
<gene>
    <name evidence="9" type="ORF">FNJ47_45655</name>
</gene>
<dbReference type="PANTHER" id="PTHR47245">
    <property type="entry name" value="PEPTIDYLPROLYL ISOMERASE"/>
    <property type="match status" value="1"/>
</dbReference>
<evidence type="ECO:0000259" key="8">
    <source>
        <dbReference type="PROSITE" id="PS50198"/>
    </source>
</evidence>
<sequence length="352" mass="37818">MTTATIAKPLRSIGLAAGMTVALAAFVAPLEAQAQAQAPAPRTVQAPARKPQPQPAAQAQAAATPAPAAVAAAPKPATAPENVIARVGDTNISADDLRSYVAALAPREQAALAKDPAMLSQAVRLLLANRLVLQEAVAKKWDQQPAIAAQLERAREGAVVEFYLQSVSTPPANFPSEDDLQKVYEANRAAFLMPRQFQLAQIFIAAPKEGDKAAEDKARQELDDMQRKLKAPGADFAAIARGDNNAAKDAGDLGWVAETQIRPEIRSQVMGLAKNSVSEPIKLDDGWHIIKLIDTKASYTRTLPEVRDQLVLQIRSERSTMMRRGYLAELLKQHPPVLNELALSSLLDASKK</sequence>
<dbReference type="InterPro" id="IPR000297">
    <property type="entry name" value="PPIase_PpiC"/>
</dbReference>
<evidence type="ECO:0000256" key="1">
    <source>
        <dbReference type="ARBA" id="ARBA00007656"/>
    </source>
</evidence>
<name>A0A6P1BWF9_9BRAD</name>
<dbReference type="SUPFAM" id="SSF54534">
    <property type="entry name" value="FKBP-like"/>
    <property type="match status" value="1"/>
</dbReference>
<keyword evidence="5" id="KW-0697">Rotamase</keyword>
<organism evidence="9 10">
    <name type="scientific">Bradyrhizobium uaiense</name>
    <dbReference type="NCBI Taxonomy" id="2594946"/>
    <lineage>
        <taxon>Bacteria</taxon>
        <taxon>Pseudomonadati</taxon>
        <taxon>Pseudomonadota</taxon>
        <taxon>Alphaproteobacteria</taxon>
        <taxon>Hyphomicrobiales</taxon>
        <taxon>Nitrobacteraceae</taxon>
        <taxon>Bradyrhizobium</taxon>
    </lineage>
</organism>
<dbReference type="SUPFAM" id="SSF109998">
    <property type="entry name" value="Triger factor/SurA peptide-binding domain-like"/>
    <property type="match status" value="1"/>
</dbReference>
<comment type="caution">
    <text evidence="9">The sequence shown here is derived from an EMBL/GenBank/DDBJ whole genome shotgun (WGS) entry which is preliminary data.</text>
</comment>